<accession>A0ABY2A700</accession>
<dbReference type="InterPro" id="IPR006680">
    <property type="entry name" value="Amidohydro-rel"/>
</dbReference>
<comment type="caution">
    <text evidence="4">The sequence shown here is derived from an EMBL/GenBank/DDBJ whole genome shotgun (WGS) entry which is preliminary data.</text>
</comment>
<dbReference type="PANTHER" id="PTHR43794">
    <property type="entry name" value="AMINOHYDROLASE SSNA-RELATED"/>
    <property type="match status" value="1"/>
</dbReference>
<dbReference type="Gene3D" id="3.20.20.140">
    <property type="entry name" value="Metal-dependent hydrolases"/>
    <property type="match status" value="1"/>
</dbReference>
<dbReference type="InterPro" id="IPR011059">
    <property type="entry name" value="Metal-dep_hydrolase_composite"/>
</dbReference>
<feature type="region of interest" description="Disordered" evidence="2">
    <location>
        <begin position="39"/>
        <end position="127"/>
    </location>
</feature>
<dbReference type="PANTHER" id="PTHR43794:SF11">
    <property type="entry name" value="AMIDOHYDROLASE-RELATED DOMAIN-CONTAINING PROTEIN"/>
    <property type="match status" value="1"/>
</dbReference>
<dbReference type="Gene3D" id="2.30.40.10">
    <property type="entry name" value="Urease, subunit C, domain 1"/>
    <property type="match status" value="1"/>
</dbReference>
<evidence type="ECO:0000313" key="5">
    <source>
        <dbReference type="Proteomes" id="UP000292385"/>
    </source>
</evidence>
<dbReference type="InterPro" id="IPR050287">
    <property type="entry name" value="MTA/SAH_deaminase"/>
</dbReference>
<proteinExistence type="predicted"/>
<keyword evidence="5" id="KW-1185">Reference proteome</keyword>
<protein>
    <submittedName>
        <fullName evidence="4">Amidohydrolase</fullName>
    </submittedName>
</protein>
<feature type="compositionally biased region" description="Low complexity" evidence="2">
    <location>
        <begin position="93"/>
        <end position="106"/>
    </location>
</feature>
<evidence type="ECO:0000256" key="1">
    <source>
        <dbReference type="ARBA" id="ARBA00022801"/>
    </source>
</evidence>
<dbReference type="Pfam" id="PF01979">
    <property type="entry name" value="Amidohydro_1"/>
    <property type="match status" value="1"/>
</dbReference>
<name>A0ABY2A700_9ACTN</name>
<feature type="compositionally biased region" description="Low complexity" evidence="2">
    <location>
        <begin position="55"/>
        <end position="76"/>
    </location>
</feature>
<evidence type="ECO:0000256" key="2">
    <source>
        <dbReference type="SAM" id="MobiDB-lite"/>
    </source>
</evidence>
<dbReference type="SUPFAM" id="SSF51338">
    <property type="entry name" value="Composite domain of metallo-dependent hydrolases"/>
    <property type="match status" value="1"/>
</dbReference>
<keyword evidence="1" id="KW-0378">Hydrolase</keyword>
<organism evidence="4 5">
    <name type="scientific">Kribbella speibonae</name>
    <dbReference type="NCBI Taxonomy" id="1572660"/>
    <lineage>
        <taxon>Bacteria</taxon>
        <taxon>Bacillati</taxon>
        <taxon>Actinomycetota</taxon>
        <taxon>Actinomycetes</taxon>
        <taxon>Propionibacteriales</taxon>
        <taxon>Kribbellaceae</taxon>
        <taxon>Kribbella</taxon>
    </lineage>
</organism>
<dbReference type="InterPro" id="IPR032466">
    <property type="entry name" value="Metal_Hydrolase"/>
</dbReference>
<dbReference type="Proteomes" id="UP000292385">
    <property type="component" value="Unassembled WGS sequence"/>
</dbReference>
<feature type="domain" description="Amidohydrolase-related" evidence="3">
    <location>
        <begin position="136"/>
        <end position="482"/>
    </location>
</feature>
<dbReference type="CDD" id="cd01298">
    <property type="entry name" value="ATZ_TRZ_like"/>
    <property type="match status" value="1"/>
</dbReference>
<evidence type="ECO:0000259" key="3">
    <source>
        <dbReference type="Pfam" id="PF01979"/>
    </source>
</evidence>
<gene>
    <name evidence="4" type="ORF">E0H58_22300</name>
</gene>
<dbReference type="EMBL" id="SJJY01000004">
    <property type="protein sequence ID" value="TCC23085.1"/>
    <property type="molecule type" value="Genomic_DNA"/>
</dbReference>
<sequence>MSRVLIRNVSVLVVPEEGECRVDEAQDIYVQDDRIVAITPTGAPGAHDATGAPDARGAQDTRGAQGARGAQDATGTPDARGAEGARGAQDVSRAPGARGAEGARGAQDASRAPGAPGALGASEPPGEVIDGGGLLAVPGLVNSHTHSPMVMMRGAAEDLAIEDWFNRRIWPMEVNLTAERVRVGARLACAEMLLGGVTTFVDHYFHADQIAAAAIESGIRADLAPTFFSSAGQDAIDAAFETTRDLSTRHPRITASLGPHATYTVTDEDLRRTAGRARADGRRIHLHASETEDQTRASLEKHGVTPIQVLEQTGVLEAGALIAHGCGIREEDLPILERYADRTTVASCPKVYLKLAMGEVTPIKGLRSVGVDVGIGTDGAAVHNTLDVWEAIRMVALTQKQREHDAEWMTLSDTLRFATRGSAAAAGLKDQIGVLEPGRQADIALVDLSAPHNQPIHDARAALVYSVRASDVVTVLVAGQVVVRDRQLTTMDLTEVLAEAKDLAHTLVDLSQGGAVQHYAP</sequence>
<reference evidence="4 5" key="1">
    <citation type="submission" date="2019-02" db="EMBL/GenBank/DDBJ databases">
        <title>Kribbella capetownensis sp. nov. and Kribbella speibonae sp. nov., isolated from soil.</title>
        <authorList>
            <person name="Curtis S.M."/>
            <person name="Norton I."/>
            <person name="Everest G.J."/>
            <person name="Meyers P.R."/>
        </authorList>
    </citation>
    <scope>NUCLEOTIDE SEQUENCE [LARGE SCALE GENOMIC DNA]</scope>
    <source>
        <strain evidence="4 5">SK5</strain>
    </source>
</reference>
<dbReference type="SUPFAM" id="SSF51556">
    <property type="entry name" value="Metallo-dependent hydrolases"/>
    <property type="match status" value="1"/>
</dbReference>
<evidence type="ECO:0000313" key="4">
    <source>
        <dbReference type="EMBL" id="TCC23085.1"/>
    </source>
</evidence>